<evidence type="ECO:0000256" key="1">
    <source>
        <dbReference type="ARBA" id="ARBA00005945"/>
    </source>
</evidence>
<dbReference type="SUPFAM" id="SSF56300">
    <property type="entry name" value="Metallo-dependent phosphatases"/>
    <property type="match status" value="1"/>
</dbReference>
<dbReference type="InterPro" id="IPR029052">
    <property type="entry name" value="Metallo-depent_PP-like"/>
</dbReference>
<evidence type="ECO:0000256" key="2">
    <source>
        <dbReference type="ARBA" id="ARBA00017767"/>
    </source>
</evidence>
<gene>
    <name evidence="8" type="primary">VPS29</name>
    <name evidence="8" type="ORF">Ciccas_006592</name>
</gene>
<sequence length="193" mass="21936">MLVLVIGDFHIPSRCHSIHPTFRNLFETDRINHILCTGNMTSPSVENYLKKVCPDVLIVRGDLDENSNNPETRVLSVGKFMVGLTHGHQIIPYNDKESLAILQRHLDVDILIYGHTHELATYEYDGKFFINPGSPTGAYSSFCPKPTPSFVLLDIQDNTMILYIYRLHGNEHKVEKIEYHKPEVNASTIACNE</sequence>
<dbReference type="InterPro" id="IPR028661">
    <property type="entry name" value="Vps29"/>
</dbReference>
<evidence type="ECO:0000256" key="5">
    <source>
        <dbReference type="ARBA" id="ARBA00031913"/>
    </source>
</evidence>
<dbReference type="EMBL" id="JBJKFK010000907">
    <property type="protein sequence ID" value="KAL3314786.1"/>
    <property type="molecule type" value="Genomic_DNA"/>
</dbReference>
<comment type="similarity">
    <text evidence="1 6">Belongs to the VPS29 family.</text>
</comment>
<dbReference type="GO" id="GO:0031410">
    <property type="term" value="C:cytoplasmic vesicle"/>
    <property type="evidence" value="ECO:0007669"/>
    <property type="project" value="UniProtKB-ARBA"/>
</dbReference>
<evidence type="ECO:0000313" key="8">
    <source>
        <dbReference type="EMBL" id="KAL3314786.1"/>
    </source>
</evidence>
<evidence type="ECO:0000259" key="7">
    <source>
        <dbReference type="Pfam" id="PF12850"/>
    </source>
</evidence>
<organism evidence="8 9">
    <name type="scientific">Cichlidogyrus casuarinus</name>
    <dbReference type="NCBI Taxonomy" id="1844966"/>
    <lineage>
        <taxon>Eukaryota</taxon>
        <taxon>Metazoa</taxon>
        <taxon>Spiralia</taxon>
        <taxon>Lophotrochozoa</taxon>
        <taxon>Platyhelminthes</taxon>
        <taxon>Monogenea</taxon>
        <taxon>Monopisthocotylea</taxon>
        <taxon>Dactylogyridea</taxon>
        <taxon>Ancyrocephalidae</taxon>
        <taxon>Cichlidogyrus</taxon>
    </lineage>
</organism>
<keyword evidence="3 6" id="KW-0813">Transport</keyword>
<dbReference type="InterPro" id="IPR024654">
    <property type="entry name" value="Calcineurin-like_PHP_lpxH"/>
</dbReference>
<proteinExistence type="inferred from homology"/>
<keyword evidence="4 6" id="KW-0653">Protein transport</keyword>
<dbReference type="InterPro" id="IPR000979">
    <property type="entry name" value="Phosphodiesterase_MJ0936/Vps29"/>
</dbReference>
<keyword evidence="9" id="KW-1185">Reference proteome</keyword>
<evidence type="ECO:0000313" key="9">
    <source>
        <dbReference type="Proteomes" id="UP001626550"/>
    </source>
</evidence>
<dbReference type="FunFam" id="3.60.21.10:FF:000015">
    <property type="entry name" value="Vacuolar protein sorting-associated protein 29"/>
    <property type="match status" value="1"/>
</dbReference>
<reference evidence="8 9" key="1">
    <citation type="submission" date="2024-11" db="EMBL/GenBank/DDBJ databases">
        <title>Adaptive evolution of stress response genes in parasites aligns with host niche diversity.</title>
        <authorList>
            <person name="Hahn C."/>
            <person name="Resl P."/>
        </authorList>
    </citation>
    <scope>NUCLEOTIDE SEQUENCE [LARGE SCALE GENOMIC DNA]</scope>
    <source>
        <strain evidence="8">EGGRZ-B1_66</strain>
        <tissue evidence="8">Body</tissue>
    </source>
</reference>
<dbReference type="Gene3D" id="3.60.21.10">
    <property type="match status" value="1"/>
</dbReference>
<evidence type="ECO:0000256" key="3">
    <source>
        <dbReference type="ARBA" id="ARBA00022448"/>
    </source>
</evidence>
<protein>
    <recommendedName>
        <fullName evidence="2 6">Vacuolar protein sorting-associated protein 29</fullName>
    </recommendedName>
    <alternativeName>
        <fullName evidence="5 6">Vesicle protein sorting 29</fullName>
    </alternativeName>
</protein>
<dbReference type="Pfam" id="PF12850">
    <property type="entry name" value="Metallophos_2"/>
    <property type="match status" value="1"/>
</dbReference>
<accession>A0ABD2Q7R1</accession>
<name>A0ABD2Q7R1_9PLAT</name>
<dbReference type="PANTHER" id="PTHR11124">
    <property type="entry name" value="VACUOLAR SORTING PROTEIN VPS29"/>
    <property type="match status" value="1"/>
</dbReference>
<evidence type="ECO:0000256" key="4">
    <source>
        <dbReference type="ARBA" id="ARBA00022927"/>
    </source>
</evidence>
<comment type="function">
    <text evidence="6">Component of the commander complex that is essential for endosomal recycling of transmembrane cargos; the commander complex is composed of the Csubcomplex and the retriever subcomplex. Component of the retriever complex, which is a heterotrimeric complex related to retromer cargo-selective complex (CSC) and essential for retromer-independent retrieval and recycling of numerous cargos. Component of the retromer cargo-selective complex (CSC). The CSC is believed to be the core functional component of retromer or respective retromer complex variants acting to prevent missorting of selected transmembrane cargo proteins into the lysosomal degradation pathway. In the endosomes, retriever complex drives the retrieval and recycling of NxxY-motif-containing cargo proteins by coupling to snx17, a cargo essential for the homeostatic maintenance of numerous cell surface proteins associated with processes that include cell migration, cell adhesion, nutrient supply and cell signaling. The recruitment of the retriever complex to the endosomal membrane involves Cand WASH complexes.</text>
</comment>
<dbReference type="GO" id="GO:0015031">
    <property type="term" value="P:protein transport"/>
    <property type="evidence" value="ECO:0007669"/>
    <property type="project" value="UniProtKB-KW"/>
</dbReference>
<dbReference type="CDD" id="cd07394">
    <property type="entry name" value="MPP_Vps29"/>
    <property type="match status" value="1"/>
</dbReference>
<comment type="caution">
    <text evidence="8">The sequence shown here is derived from an EMBL/GenBank/DDBJ whole genome shotgun (WGS) entry which is preliminary data.</text>
</comment>
<dbReference type="Proteomes" id="UP001626550">
    <property type="component" value="Unassembled WGS sequence"/>
</dbReference>
<feature type="domain" description="Calcineurin-like phosphoesterase" evidence="7">
    <location>
        <begin position="1"/>
        <end position="157"/>
    </location>
</feature>
<dbReference type="NCBIfam" id="TIGR00040">
    <property type="entry name" value="yfcE"/>
    <property type="match status" value="1"/>
</dbReference>
<dbReference type="AlphaFoldDB" id="A0ABD2Q7R1"/>
<evidence type="ECO:0000256" key="6">
    <source>
        <dbReference type="RuleBase" id="RU362040"/>
    </source>
</evidence>